<gene>
    <name evidence="4" type="ORF">F3Y22_tig00003151pilonHSYRG00031</name>
</gene>
<dbReference type="EMBL" id="VEPZ02000213">
    <property type="protein sequence ID" value="KAE8729828.1"/>
    <property type="molecule type" value="Genomic_DNA"/>
</dbReference>
<protein>
    <submittedName>
        <fullName evidence="4">PLAC8 family protein</fullName>
    </submittedName>
</protein>
<dbReference type="Gene3D" id="4.10.60.10">
    <property type="entry name" value="Zinc finger, CCHC-type"/>
    <property type="match status" value="1"/>
</dbReference>
<name>A0A6A3CRM0_HIBSY</name>
<dbReference type="PANTHER" id="PTHR11439">
    <property type="entry name" value="GAG-POL-RELATED RETROTRANSPOSON"/>
    <property type="match status" value="1"/>
</dbReference>
<feature type="region of interest" description="Disordered" evidence="2">
    <location>
        <begin position="315"/>
        <end position="373"/>
    </location>
</feature>
<feature type="domain" description="CCHC-type" evidence="3">
    <location>
        <begin position="121"/>
        <end position="135"/>
    </location>
</feature>
<dbReference type="PROSITE" id="PS50158">
    <property type="entry name" value="ZF_CCHC"/>
    <property type="match status" value="1"/>
</dbReference>
<dbReference type="InterPro" id="IPR013103">
    <property type="entry name" value="RVT_2"/>
</dbReference>
<dbReference type="AlphaFoldDB" id="A0A6A3CRM0"/>
<keyword evidence="1" id="KW-0862">Zinc</keyword>
<accession>A0A6A3CRM0</accession>
<evidence type="ECO:0000256" key="2">
    <source>
        <dbReference type="SAM" id="MobiDB-lite"/>
    </source>
</evidence>
<sequence>MEACVIVSSLFTRDKSPSLMEMNRQVENEQLGIYIVEEDGMSVLVASTTSFMPKESQLGGDEVIQPVAEDANDILRKWKIKVGQEAMAKQMGGVSLKGEEEVLYTRHFQANCSKSRKFDGKCYNCRKMGHIEKECWTKKKHVESNTTTSSSKENSEDGWDAEALFAMEEEELALIKLQNLSEYKGGRVVVTVDNLRLPITHIGHVSYSKLSVMVKKSMLKGLPQLDVRTDAVCAGCQYTKAHQLPYDESKFKAKEPLELVHSDVFGPVKASLRRMLLDVSLWDTTAREREKEVLSDSREFGDKLQQKMGEYTVQLQTSSDESGDQNGDDFEQRVTQNPWETDVYQQPNEEGGSSETEESILQSQLQRSTTIQRTNPKYANATIIEEAAEPETFEEVSQSSEWMVAMKEEIDAFQQNKTWDLVPKTKDVKPISCKWDYMIKRRPDGSIERYKVRLVARGFSQQYGLDYDETFSPVLDVKNAFLHGELDREIYMTQPMGFQSQDHPEYVYSSLFIKANESKLVIVLVFVDDLIITVGVMSRYMQNPKKPYLEAVRRILRYVKNTIDYGLLYMKGEDCKLVGYCDVDYAGNRDTRRSTTVYVFKLGSRTISWCSKRHPTVSLSTTEAEYRASSMTSQESTWLIQLTNNLHQTVDYAVPLYCDNQSAIRLAENPVFHARTKHVKVHYHFFTEKVMQEEIEMKQFKTDDQVADLFTKSLSSCKFKIFRCQLGTVKIVRVGVEGECLKSTPAHYKAQPTQSISSKGNTMEISQFNRVGGVGGDNVSLAI</sequence>
<feature type="compositionally biased region" description="Polar residues" evidence="2">
    <location>
        <begin position="360"/>
        <end position="373"/>
    </location>
</feature>
<evidence type="ECO:0000259" key="3">
    <source>
        <dbReference type="PROSITE" id="PS50158"/>
    </source>
</evidence>
<comment type="caution">
    <text evidence="4">The sequence shown here is derived from an EMBL/GenBank/DDBJ whole genome shotgun (WGS) entry which is preliminary data.</text>
</comment>
<dbReference type="InterPro" id="IPR036875">
    <property type="entry name" value="Znf_CCHC_sf"/>
</dbReference>
<dbReference type="PANTHER" id="PTHR11439:SF475">
    <property type="entry name" value="CYSTEINE-RICH RLK (RECEPTOR-LIKE PROTEIN KINASE) 8"/>
    <property type="match status" value="1"/>
</dbReference>
<keyword evidence="1" id="KW-0863">Zinc-finger</keyword>
<dbReference type="Proteomes" id="UP000436088">
    <property type="component" value="Unassembled WGS sequence"/>
</dbReference>
<evidence type="ECO:0000313" key="5">
    <source>
        <dbReference type="Proteomes" id="UP000436088"/>
    </source>
</evidence>
<evidence type="ECO:0000313" key="4">
    <source>
        <dbReference type="EMBL" id="KAE8729828.1"/>
    </source>
</evidence>
<dbReference type="SUPFAM" id="SSF56672">
    <property type="entry name" value="DNA/RNA polymerases"/>
    <property type="match status" value="1"/>
</dbReference>
<evidence type="ECO:0000256" key="1">
    <source>
        <dbReference type="PROSITE-ProRule" id="PRU00047"/>
    </source>
</evidence>
<dbReference type="GO" id="GO:0008270">
    <property type="term" value="F:zinc ion binding"/>
    <property type="evidence" value="ECO:0007669"/>
    <property type="project" value="UniProtKB-KW"/>
</dbReference>
<dbReference type="CDD" id="cd09272">
    <property type="entry name" value="RNase_HI_RT_Ty1"/>
    <property type="match status" value="1"/>
</dbReference>
<dbReference type="GO" id="GO:0003676">
    <property type="term" value="F:nucleic acid binding"/>
    <property type="evidence" value="ECO:0007669"/>
    <property type="project" value="InterPro"/>
</dbReference>
<keyword evidence="1" id="KW-0479">Metal-binding</keyword>
<dbReference type="Pfam" id="PF07727">
    <property type="entry name" value="RVT_2"/>
    <property type="match status" value="1"/>
</dbReference>
<reference evidence="4" key="1">
    <citation type="submission" date="2019-09" db="EMBL/GenBank/DDBJ databases">
        <title>Draft genome information of white flower Hibiscus syriacus.</title>
        <authorList>
            <person name="Kim Y.-M."/>
        </authorList>
    </citation>
    <scope>NUCLEOTIDE SEQUENCE [LARGE SCALE GENOMIC DNA]</scope>
    <source>
        <strain evidence="4">YM2019G1</strain>
    </source>
</reference>
<organism evidence="4 5">
    <name type="scientific">Hibiscus syriacus</name>
    <name type="common">Rose of Sharon</name>
    <dbReference type="NCBI Taxonomy" id="106335"/>
    <lineage>
        <taxon>Eukaryota</taxon>
        <taxon>Viridiplantae</taxon>
        <taxon>Streptophyta</taxon>
        <taxon>Embryophyta</taxon>
        <taxon>Tracheophyta</taxon>
        <taxon>Spermatophyta</taxon>
        <taxon>Magnoliopsida</taxon>
        <taxon>eudicotyledons</taxon>
        <taxon>Gunneridae</taxon>
        <taxon>Pentapetalae</taxon>
        <taxon>rosids</taxon>
        <taxon>malvids</taxon>
        <taxon>Malvales</taxon>
        <taxon>Malvaceae</taxon>
        <taxon>Malvoideae</taxon>
        <taxon>Hibiscus</taxon>
    </lineage>
</organism>
<dbReference type="SMART" id="SM00343">
    <property type="entry name" value="ZnF_C2HC"/>
    <property type="match status" value="1"/>
</dbReference>
<dbReference type="SUPFAM" id="SSF57756">
    <property type="entry name" value="Retrovirus zinc finger-like domains"/>
    <property type="match status" value="1"/>
</dbReference>
<feature type="compositionally biased region" description="Polar residues" evidence="2">
    <location>
        <begin position="333"/>
        <end position="348"/>
    </location>
</feature>
<proteinExistence type="predicted"/>
<dbReference type="InterPro" id="IPR001878">
    <property type="entry name" value="Znf_CCHC"/>
</dbReference>
<keyword evidence="5" id="KW-1185">Reference proteome</keyword>
<dbReference type="InterPro" id="IPR043502">
    <property type="entry name" value="DNA/RNA_pol_sf"/>
</dbReference>